<sequence length="261" mass="28552">MTDNEEVAPAAARPMTAEERRQRRLAKILGNPEERINRILNNGSDENGKRHAPAIEGGEGYNILPNPSTNGNALTTTDEEVDAMVDNFTGFNNGIPPGFPPEFSQFAQFSGAGLTPLNLNQGPPLPPVKGINVPLVAVILGLLSRAIMLFSGPINIGILWAIFYVTLVSRYSAAGLNNQTRNELAAVFQAMGSGNVLEKISKCRILFYLEENSFVFFLFSVNAGFKVIEFIQTTVTFAASFLLAHMILELYDFSADYQLVF</sequence>
<keyword evidence="4" id="KW-1185">Reference proteome</keyword>
<keyword evidence="2" id="KW-0812">Transmembrane</keyword>
<evidence type="ECO:0000313" key="4">
    <source>
        <dbReference type="Proteomes" id="UP000008281"/>
    </source>
</evidence>
<dbReference type="eggNOG" id="ENOG502TCU7">
    <property type="taxonomic scope" value="Eukaryota"/>
</dbReference>
<accession>E3MR60</accession>
<dbReference type="FunCoup" id="E3MR60">
    <property type="interactions" value="1827"/>
</dbReference>
<dbReference type="OMA" id="FMIVEFV"/>
<evidence type="ECO:0000256" key="2">
    <source>
        <dbReference type="SAM" id="Phobius"/>
    </source>
</evidence>
<dbReference type="AlphaFoldDB" id="E3MR60"/>
<keyword evidence="2" id="KW-1133">Transmembrane helix</keyword>
<dbReference type="HOGENOM" id="CLU_1190786_0_0_1"/>
<evidence type="ECO:0000256" key="1">
    <source>
        <dbReference type="SAM" id="MobiDB-lite"/>
    </source>
</evidence>
<dbReference type="EMBL" id="DS268468">
    <property type="protein sequence ID" value="EFP07190.1"/>
    <property type="molecule type" value="Genomic_DNA"/>
</dbReference>
<dbReference type="InParanoid" id="E3MR60"/>
<feature type="region of interest" description="Disordered" evidence="1">
    <location>
        <begin position="39"/>
        <end position="67"/>
    </location>
</feature>
<dbReference type="Proteomes" id="UP000008281">
    <property type="component" value="Unassembled WGS sequence"/>
</dbReference>
<feature type="transmembrane region" description="Helical" evidence="2">
    <location>
        <begin position="154"/>
        <end position="173"/>
    </location>
</feature>
<gene>
    <name evidence="3" type="ORF">CRE_13468</name>
</gene>
<reference evidence="3" key="1">
    <citation type="submission" date="2007-07" db="EMBL/GenBank/DDBJ databases">
        <title>PCAP assembly of the Caenorhabditis remanei genome.</title>
        <authorList>
            <consortium name="The Caenorhabditis remanei Sequencing Consortium"/>
            <person name="Wilson R.K."/>
        </authorList>
    </citation>
    <scope>NUCLEOTIDE SEQUENCE [LARGE SCALE GENOMIC DNA]</scope>
    <source>
        <strain evidence="3">PB4641</strain>
    </source>
</reference>
<name>E3MR60_CAERE</name>
<organism evidence="4">
    <name type="scientific">Caenorhabditis remanei</name>
    <name type="common">Caenorhabditis vulgaris</name>
    <dbReference type="NCBI Taxonomy" id="31234"/>
    <lineage>
        <taxon>Eukaryota</taxon>
        <taxon>Metazoa</taxon>
        <taxon>Ecdysozoa</taxon>
        <taxon>Nematoda</taxon>
        <taxon>Chromadorea</taxon>
        <taxon>Rhabditida</taxon>
        <taxon>Rhabditina</taxon>
        <taxon>Rhabditomorpha</taxon>
        <taxon>Rhabditoidea</taxon>
        <taxon>Rhabditidae</taxon>
        <taxon>Peloderinae</taxon>
        <taxon>Caenorhabditis</taxon>
    </lineage>
</organism>
<dbReference type="STRING" id="31234.E3MR60"/>
<feature type="region of interest" description="Disordered" evidence="1">
    <location>
        <begin position="1"/>
        <end position="21"/>
    </location>
</feature>
<keyword evidence="2" id="KW-0472">Membrane</keyword>
<feature type="transmembrane region" description="Helical" evidence="2">
    <location>
        <begin position="205"/>
        <end position="225"/>
    </location>
</feature>
<proteinExistence type="predicted"/>
<evidence type="ECO:0000313" key="3">
    <source>
        <dbReference type="EMBL" id="EFP07190.1"/>
    </source>
</evidence>
<dbReference type="OrthoDB" id="5829342at2759"/>
<protein>
    <submittedName>
        <fullName evidence="3">Uncharacterized protein</fullName>
    </submittedName>
</protein>